<evidence type="ECO:0000313" key="1">
    <source>
        <dbReference type="EMBL" id="OXY88563.1"/>
    </source>
</evidence>
<accession>A0A233RYV0</accession>
<gene>
    <name evidence="1" type="ORF">BEK98_41865</name>
</gene>
<evidence type="ECO:0000313" key="2">
    <source>
        <dbReference type="Proteomes" id="UP000215483"/>
    </source>
</evidence>
<keyword evidence="2" id="KW-1185">Reference proteome</keyword>
<name>A0A233RYV0_STRDA</name>
<sequence>MATNFAEYALVDSPDLPQRAVYFGQDDHQLVLGEPACFGVDQLKERGRQRQQRQCVHADVGRPSLHLDTARIDDLVEFDAPHQVQAEAAEADQ</sequence>
<dbReference type="RefSeq" id="WP_167444402.1">
    <property type="nucleotide sequence ID" value="NZ_MCGQ01000053.1"/>
</dbReference>
<comment type="caution">
    <text evidence="1">The sequence shown here is derived from an EMBL/GenBank/DDBJ whole genome shotgun (WGS) entry which is preliminary data.</text>
</comment>
<dbReference type="AlphaFoldDB" id="A0A233RYV0"/>
<dbReference type="EMBL" id="MCGQ01000053">
    <property type="protein sequence ID" value="OXY88563.1"/>
    <property type="molecule type" value="Genomic_DNA"/>
</dbReference>
<organism evidence="1 2">
    <name type="scientific">Streptomyces diastatochromogenes</name>
    <dbReference type="NCBI Taxonomy" id="42236"/>
    <lineage>
        <taxon>Bacteria</taxon>
        <taxon>Bacillati</taxon>
        <taxon>Actinomycetota</taxon>
        <taxon>Actinomycetes</taxon>
        <taxon>Kitasatosporales</taxon>
        <taxon>Streptomycetaceae</taxon>
        <taxon>Streptomyces</taxon>
    </lineage>
</organism>
<proteinExistence type="predicted"/>
<protein>
    <submittedName>
        <fullName evidence="1">Uncharacterized protein</fullName>
    </submittedName>
</protein>
<reference evidence="1 2" key="1">
    <citation type="submission" date="2016-07" db="EMBL/GenBank/DDBJ databases">
        <title>Draft genome of Streptomyces diastatochromogenes.</title>
        <authorList>
            <person name="Podduturi R."/>
            <person name="Lukassen M.B."/>
            <person name="Clausen N."/>
            <person name="Nielsen J.L."/>
            <person name="Jorgensen N.O."/>
        </authorList>
    </citation>
    <scope>NUCLEOTIDE SEQUENCE [LARGE SCALE GENOMIC DNA]</scope>
    <source>
        <strain evidence="1 2">DSM 40608</strain>
    </source>
</reference>
<dbReference type="Proteomes" id="UP000215483">
    <property type="component" value="Unassembled WGS sequence"/>
</dbReference>